<sequence>MSKKAILGPLLILLGAYLLLGQGTGMNSGMIFAYFWASLFILPLGLFFHWMYFSMTHGKAPGLLIPGGVLVTVAIVCQVAMLFDSWDVMWPGFILAPAVGLLEFYFFGGRNRWLLIPINILTVVSLLFFAVFSIEALTTRTFMEQPLLAFVLIGLGALLLIPFNKRSKVSKF</sequence>
<keyword evidence="1" id="KW-0812">Transmembrane</keyword>
<evidence type="ECO:0000313" key="2">
    <source>
        <dbReference type="EMBL" id="GGH86447.1"/>
    </source>
</evidence>
<keyword evidence="3" id="KW-1185">Reference proteome</keyword>
<feature type="transmembrane region" description="Helical" evidence="1">
    <location>
        <begin position="114"/>
        <end position="134"/>
    </location>
</feature>
<comment type="caution">
    <text evidence="2">The sequence shown here is derived from an EMBL/GenBank/DDBJ whole genome shotgun (WGS) entry which is preliminary data.</text>
</comment>
<reference evidence="3" key="1">
    <citation type="journal article" date="2019" name="Int. J. Syst. Evol. Microbiol.">
        <title>The Global Catalogue of Microorganisms (GCM) 10K type strain sequencing project: providing services to taxonomists for standard genome sequencing and annotation.</title>
        <authorList>
            <consortium name="The Broad Institute Genomics Platform"/>
            <consortium name="The Broad Institute Genome Sequencing Center for Infectious Disease"/>
            <person name="Wu L."/>
            <person name="Ma J."/>
        </authorList>
    </citation>
    <scope>NUCLEOTIDE SEQUENCE [LARGE SCALE GENOMIC DNA]</scope>
    <source>
        <strain evidence="3">CCM 8702</strain>
    </source>
</reference>
<accession>A0ABQ2A6S0</accession>
<dbReference type="RefSeq" id="WP_172246366.1">
    <property type="nucleotide sequence ID" value="NZ_BMDD01000007.1"/>
</dbReference>
<evidence type="ECO:0000256" key="1">
    <source>
        <dbReference type="SAM" id="Phobius"/>
    </source>
</evidence>
<dbReference type="EMBL" id="BMDD01000007">
    <property type="protein sequence ID" value="GGH86447.1"/>
    <property type="molecule type" value="Genomic_DNA"/>
</dbReference>
<proteinExistence type="predicted"/>
<gene>
    <name evidence="2" type="ORF">GCM10007362_46240</name>
</gene>
<keyword evidence="1" id="KW-0472">Membrane</keyword>
<name>A0ABQ2A6S0_9BACL</name>
<dbReference type="Proteomes" id="UP000605427">
    <property type="component" value="Unassembled WGS sequence"/>
</dbReference>
<evidence type="ECO:0008006" key="4">
    <source>
        <dbReference type="Google" id="ProtNLM"/>
    </source>
</evidence>
<protein>
    <recommendedName>
        <fullName evidence="4">Permease</fullName>
    </recommendedName>
</protein>
<evidence type="ECO:0000313" key="3">
    <source>
        <dbReference type="Proteomes" id="UP000605427"/>
    </source>
</evidence>
<feature type="transmembrane region" description="Helical" evidence="1">
    <location>
        <begin position="146"/>
        <end position="163"/>
    </location>
</feature>
<feature type="transmembrane region" description="Helical" evidence="1">
    <location>
        <begin position="89"/>
        <end position="107"/>
    </location>
</feature>
<keyword evidence="1" id="KW-1133">Transmembrane helix</keyword>
<feature type="transmembrane region" description="Helical" evidence="1">
    <location>
        <begin position="31"/>
        <end position="51"/>
    </location>
</feature>
<organism evidence="2 3">
    <name type="scientific">Saccharibacillus endophyticus</name>
    <dbReference type="NCBI Taxonomy" id="2060666"/>
    <lineage>
        <taxon>Bacteria</taxon>
        <taxon>Bacillati</taxon>
        <taxon>Bacillota</taxon>
        <taxon>Bacilli</taxon>
        <taxon>Bacillales</taxon>
        <taxon>Paenibacillaceae</taxon>
        <taxon>Saccharibacillus</taxon>
    </lineage>
</organism>
<feature type="transmembrane region" description="Helical" evidence="1">
    <location>
        <begin position="63"/>
        <end position="83"/>
    </location>
</feature>